<evidence type="ECO:0000256" key="3">
    <source>
        <dbReference type="ARBA" id="ARBA00023125"/>
    </source>
</evidence>
<feature type="domain" description="MADS-box" evidence="7">
    <location>
        <begin position="1"/>
        <end position="61"/>
    </location>
</feature>
<dbReference type="InterPro" id="IPR033896">
    <property type="entry name" value="MEF2-like_N"/>
</dbReference>
<dbReference type="GO" id="GO:0045944">
    <property type="term" value="P:positive regulation of transcription by RNA polymerase II"/>
    <property type="evidence" value="ECO:0007669"/>
    <property type="project" value="InterPro"/>
</dbReference>
<dbReference type="PRINTS" id="PR00404">
    <property type="entry name" value="MADSDOMAIN"/>
</dbReference>
<evidence type="ECO:0000259" key="8">
    <source>
        <dbReference type="PROSITE" id="PS51297"/>
    </source>
</evidence>
<dbReference type="PROSITE" id="PS51297">
    <property type="entry name" value="K_BOX"/>
    <property type="match status" value="1"/>
</dbReference>
<dbReference type="Proteomes" id="UP000583929">
    <property type="component" value="Unassembled WGS sequence"/>
</dbReference>
<evidence type="ECO:0000313" key="12">
    <source>
        <dbReference type="Proteomes" id="UP000583929"/>
    </source>
</evidence>
<name>A0A7J6EDD9_CANSA</name>
<dbReference type="Gene3D" id="3.40.1810.10">
    <property type="entry name" value="Transcription factor, MADS-box"/>
    <property type="match status" value="1"/>
</dbReference>
<dbReference type="GO" id="GO:0000977">
    <property type="term" value="F:RNA polymerase II transcription regulatory region sequence-specific DNA binding"/>
    <property type="evidence" value="ECO:0007669"/>
    <property type="project" value="InterPro"/>
</dbReference>
<keyword evidence="6" id="KW-0175">Coiled coil</keyword>
<dbReference type="Proteomes" id="UP000525078">
    <property type="component" value="Unassembled WGS sequence"/>
</dbReference>
<dbReference type="InterPro" id="IPR002100">
    <property type="entry name" value="TF_MADSbox"/>
</dbReference>
<gene>
    <name evidence="9" type="ORF">F8388_019169</name>
    <name evidence="10" type="ORF">G4B88_012399</name>
</gene>
<dbReference type="InterPro" id="IPR036879">
    <property type="entry name" value="TF_MADSbox_sf"/>
</dbReference>
<dbReference type="SMART" id="SM00432">
    <property type="entry name" value="MADS"/>
    <property type="match status" value="1"/>
</dbReference>
<accession>A0A7J6EDD9</accession>
<dbReference type="CDD" id="cd00265">
    <property type="entry name" value="MADS_MEF2_like"/>
    <property type="match status" value="1"/>
</dbReference>
<dbReference type="GO" id="GO:0003700">
    <property type="term" value="F:DNA-binding transcription factor activity"/>
    <property type="evidence" value="ECO:0007669"/>
    <property type="project" value="InterPro"/>
</dbReference>
<sequence>MGRGKINISRIENKTTRQVTFAKRRAGLLKKTHELAVLCDAQIGLIIFSANGKLYEFCSDPLSMENIIQKYQLATGTQIMEHNDIEQMHGEMRRIMSETRNLQLSLQRYIGEDLSSLSLGELNELEHVLEHSSHKIRTRKFEILQQQMENLERKEQLLGQDNEHMFHLLKEQQAAATTYEEQNEVVNVRKIEEVERMGGMSHILDQFPFGGEDQPSSVLQLTTLHQTTPNNFYPYRLLPTQPNLQDYTLN</sequence>
<reference evidence="11 12" key="1">
    <citation type="journal article" date="2020" name="bioRxiv">
        <title>Sequence and annotation of 42 cannabis genomes reveals extensive copy number variation in cannabinoid synthesis and pathogen resistance genes.</title>
        <authorList>
            <person name="Mckernan K.J."/>
            <person name="Helbert Y."/>
            <person name="Kane L.T."/>
            <person name="Ebling H."/>
            <person name="Zhang L."/>
            <person name="Liu B."/>
            <person name="Eaton Z."/>
            <person name="Mclaughlin S."/>
            <person name="Kingan S."/>
            <person name="Baybayan P."/>
            <person name="Concepcion G."/>
            <person name="Jordan M."/>
            <person name="Riva A."/>
            <person name="Barbazuk W."/>
            <person name="Harkins T."/>
        </authorList>
    </citation>
    <scope>NUCLEOTIDE SEQUENCE [LARGE SCALE GENOMIC DNA]</scope>
    <source>
        <strain evidence="11 12">cv. Jamaican Lion 4</strain>
        <strain evidence="10">Father</strain>
        <strain evidence="9">Mother</strain>
        <tissue evidence="9">Leaf</tissue>
    </source>
</reference>
<dbReference type="SUPFAM" id="SSF55455">
    <property type="entry name" value="SRF-like"/>
    <property type="match status" value="1"/>
</dbReference>
<evidence type="ECO:0008006" key="13">
    <source>
        <dbReference type="Google" id="ProtNLM"/>
    </source>
</evidence>
<protein>
    <recommendedName>
        <fullName evidence="13">MADS-box protein FBP24</fullName>
    </recommendedName>
</protein>
<dbReference type="Pfam" id="PF01486">
    <property type="entry name" value="K-box"/>
    <property type="match status" value="1"/>
</dbReference>
<comment type="caution">
    <text evidence="9">The sequence shown here is derived from an EMBL/GenBank/DDBJ whole genome shotgun (WGS) entry which is preliminary data.</text>
</comment>
<evidence type="ECO:0000313" key="11">
    <source>
        <dbReference type="Proteomes" id="UP000525078"/>
    </source>
</evidence>
<keyword evidence="3" id="KW-0238">DNA-binding</keyword>
<keyword evidence="12" id="KW-1185">Reference proteome</keyword>
<dbReference type="EMBL" id="JAATIQ010000007">
    <property type="protein sequence ID" value="KAF4402614.1"/>
    <property type="molecule type" value="Genomic_DNA"/>
</dbReference>
<feature type="domain" description="K-box" evidence="8">
    <location>
        <begin position="85"/>
        <end position="175"/>
    </location>
</feature>
<dbReference type="PANTHER" id="PTHR48019">
    <property type="entry name" value="SERUM RESPONSE FACTOR HOMOLOG"/>
    <property type="match status" value="1"/>
</dbReference>
<dbReference type="InterPro" id="IPR050142">
    <property type="entry name" value="MADS-box/MEF2_TF"/>
</dbReference>
<evidence type="ECO:0000256" key="4">
    <source>
        <dbReference type="ARBA" id="ARBA00023163"/>
    </source>
</evidence>
<evidence type="ECO:0000313" key="10">
    <source>
        <dbReference type="EMBL" id="KAF4402614.1"/>
    </source>
</evidence>
<keyword evidence="5" id="KW-0539">Nucleus</keyword>
<organism evidence="9 11">
    <name type="scientific">Cannabis sativa</name>
    <name type="common">Hemp</name>
    <name type="synonym">Marijuana</name>
    <dbReference type="NCBI Taxonomy" id="3483"/>
    <lineage>
        <taxon>Eukaryota</taxon>
        <taxon>Viridiplantae</taxon>
        <taxon>Streptophyta</taxon>
        <taxon>Embryophyta</taxon>
        <taxon>Tracheophyta</taxon>
        <taxon>Spermatophyta</taxon>
        <taxon>Magnoliopsida</taxon>
        <taxon>eudicotyledons</taxon>
        <taxon>Gunneridae</taxon>
        <taxon>Pentapetalae</taxon>
        <taxon>rosids</taxon>
        <taxon>fabids</taxon>
        <taxon>Rosales</taxon>
        <taxon>Cannabaceae</taxon>
        <taxon>Cannabis</taxon>
    </lineage>
</organism>
<dbReference type="PROSITE" id="PS00350">
    <property type="entry name" value="MADS_BOX_1"/>
    <property type="match status" value="1"/>
</dbReference>
<keyword evidence="4" id="KW-0804">Transcription</keyword>
<comment type="subcellular location">
    <subcellularLocation>
        <location evidence="1">Nucleus</location>
    </subcellularLocation>
</comment>
<evidence type="ECO:0000256" key="1">
    <source>
        <dbReference type="ARBA" id="ARBA00004123"/>
    </source>
</evidence>
<keyword evidence="2" id="KW-0805">Transcription regulation</keyword>
<dbReference type="EMBL" id="JAATIP010000261">
    <property type="protein sequence ID" value="KAF4355770.1"/>
    <property type="molecule type" value="Genomic_DNA"/>
</dbReference>
<evidence type="ECO:0000256" key="5">
    <source>
        <dbReference type="ARBA" id="ARBA00023242"/>
    </source>
</evidence>
<dbReference type="GO" id="GO:0046983">
    <property type="term" value="F:protein dimerization activity"/>
    <property type="evidence" value="ECO:0007669"/>
    <property type="project" value="InterPro"/>
</dbReference>
<dbReference type="InterPro" id="IPR002487">
    <property type="entry name" value="TF_Kbox"/>
</dbReference>
<proteinExistence type="predicted"/>
<dbReference type="PROSITE" id="PS50066">
    <property type="entry name" value="MADS_BOX_2"/>
    <property type="match status" value="1"/>
</dbReference>
<evidence type="ECO:0000256" key="6">
    <source>
        <dbReference type="SAM" id="Coils"/>
    </source>
</evidence>
<evidence type="ECO:0000259" key="7">
    <source>
        <dbReference type="PROSITE" id="PS50066"/>
    </source>
</evidence>
<dbReference type="AlphaFoldDB" id="A0A7J6EDD9"/>
<evidence type="ECO:0000256" key="2">
    <source>
        <dbReference type="ARBA" id="ARBA00023015"/>
    </source>
</evidence>
<dbReference type="Pfam" id="PF00319">
    <property type="entry name" value="SRF-TF"/>
    <property type="match status" value="1"/>
</dbReference>
<evidence type="ECO:0000313" key="9">
    <source>
        <dbReference type="EMBL" id="KAF4355770.1"/>
    </source>
</evidence>
<dbReference type="GO" id="GO:0005634">
    <property type="term" value="C:nucleus"/>
    <property type="evidence" value="ECO:0007669"/>
    <property type="project" value="UniProtKB-SubCell"/>
</dbReference>
<feature type="coiled-coil region" evidence="6">
    <location>
        <begin position="134"/>
        <end position="161"/>
    </location>
</feature>